<evidence type="ECO:0000256" key="6">
    <source>
        <dbReference type="SAM" id="Coils"/>
    </source>
</evidence>
<evidence type="ECO:0000313" key="10">
    <source>
        <dbReference type="Proteomes" id="UP001165085"/>
    </source>
</evidence>
<feature type="region of interest" description="Disordered" evidence="7">
    <location>
        <begin position="347"/>
        <end position="368"/>
    </location>
</feature>
<evidence type="ECO:0000313" key="9">
    <source>
        <dbReference type="EMBL" id="GMH78653.1"/>
    </source>
</evidence>
<accession>A0A9W7B149</accession>
<keyword evidence="3" id="KW-0963">Cytoplasm</keyword>
<protein>
    <recommendedName>
        <fullName evidence="8">HYDIN/VesB/CFA65-like Ig-like domain-containing protein</fullName>
    </recommendedName>
</protein>
<keyword evidence="4" id="KW-0969">Cilium</keyword>
<dbReference type="GO" id="GO:0097729">
    <property type="term" value="C:9+2 motile cilium"/>
    <property type="evidence" value="ECO:0007669"/>
    <property type="project" value="TreeGrafter"/>
</dbReference>
<dbReference type="InterPro" id="IPR053879">
    <property type="entry name" value="HYDIN_VesB_CFA65-like_Ig"/>
</dbReference>
<keyword evidence="6" id="KW-0175">Coiled coil</keyword>
<gene>
    <name evidence="9" type="ORF">TrST_g5084</name>
</gene>
<dbReference type="EMBL" id="BRXY01000225">
    <property type="protein sequence ID" value="GMH78653.1"/>
    <property type="molecule type" value="Genomic_DNA"/>
</dbReference>
<comment type="subcellular location">
    <subcellularLocation>
        <location evidence="1">Cell projection</location>
        <location evidence="1">Cilium</location>
    </subcellularLocation>
    <subcellularLocation>
        <location evidence="2">Cytoplasm</location>
    </subcellularLocation>
</comment>
<dbReference type="Proteomes" id="UP001165085">
    <property type="component" value="Unassembled WGS sequence"/>
</dbReference>
<keyword evidence="10" id="KW-1185">Reference proteome</keyword>
<feature type="compositionally biased region" description="Basic and acidic residues" evidence="7">
    <location>
        <begin position="402"/>
        <end position="417"/>
    </location>
</feature>
<feature type="domain" description="HYDIN/VesB/CFA65-like Ig-like" evidence="8">
    <location>
        <begin position="157"/>
        <end position="239"/>
    </location>
</feature>
<dbReference type="InterPro" id="IPR013783">
    <property type="entry name" value="Ig-like_fold"/>
</dbReference>
<evidence type="ECO:0000256" key="7">
    <source>
        <dbReference type="SAM" id="MobiDB-lite"/>
    </source>
</evidence>
<name>A0A9W7B149_9STRA</name>
<dbReference type="Pfam" id="PF22544">
    <property type="entry name" value="HYDIN_VesB_CFA65-like_Ig"/>
    <property type="match status" value="1"/>
</dbReference>
<dbReference type="Gene3D" id="2.60.40.10">
    <property type="entry name" value="Immunoglobulins"/>
    <property type="match status" value="2"/>
</dbReference>
<keyword evidence="5" id="KW-0966">Cell projection</keyword>
<proteinExistence type="predicted"/>
<evidence type="ECO:0000259" key="8">
    <source>
        <dbReference type="Pfam" id="PF22544"/>
    </source>
</evidence>
<reference evidence="10" key="1">
    <citation type="journal article" date="2023" name="Commun. Biol.">
        <title>Genome analysis of Parmales, the sister group of diatoms, reveals the evolutionary specialization of diatoms from phago-mixotrophs to photoautotrophs.</title>
        <authorList>
            <person name="Ban H."/>
            <person name="Sato S."/>
            <person name="Yoshikawa S."/>
            <person name="Yamada K."/>
            <person name="Nakamura Y."/>
            <person name="Ichinomiya M."/>
            <person name="Sato N."/>
            <person name="Blanc-Mathieu R."/>
            <person name="Endo H."/>
            <person name="Kuwata A."/>
            <person name="Ogata H."/>
        </authorList>
    </citation>
    <scope>NUCLEOTIDE SEQUENCE [LARGE SCALE GENOMIC DNA]</scope>
    <source>
        <strain evidence="10">NIES 3701</strain>
    </source>
</reference>
<evidence type="ECO:0000256" key="2">
    <source>
        <dbReference type="ARBA" id="ARBA00004496"/>
    </source>
</evidence>
<evidence type="ECO:0000256" key="5">
    <source>
        <dbReference type="ARBA" id="ARBA00023273"/>
    </source>
</evidence>
<dbReference type="OrthoDB" id="5538672at2759"/>
<dbReference type="InterPro" id="IPR029676">
    <property type="entry name" value="CFAP221"/>
</dbReference>
<organism evidence="9 10">
    <name type="scientific">Triparma strigata</name>
    <dbReference type="NCBI Taxonomy" id="1606541"/>
    <lineage>
        <taxon>Eukaryota</taxon>
        <taxon>Sar</taxon>
        <taxon>Stramenopiles</taxon>
        <taxon>Ochrophyta</taxon>
        <taxon>Bolidophyceae</taxon>
        <taxon>Parmales</taxon>
        <taxon>Triparmaceae</taxon>
        <taxon>Triparma</taxon>
    </lineage>
</organism>
<dbReference type="GO" id="GO:0003341">
    <property type="term" value="P:cilium movement"/>
    <property type="evidence" value="ECO:0007669"/>
    <property type="project" value="InterPro"/>
</dbReference>
<dbReference type="GO" id="GO:0044458">
    <property type="term" value="P:motile cilium assembly"/>
    <property type="evidence" value="ECO:0007669"/>
    <property type="project" value="TreeGrafter"/>
</dbReference>
<evidence type="ECO:0000256" key="1">
    <source>
        <dbReference type="ARBA" id="ARBA00004138"/>
    </source>
</evidence>
<dbReference type="PANTHER" id="PTHR46500:SF1">
    <property type="entry name" value="CILIA- AND FLAGELLA-ASSOCIATED PROTEIN 221"/>
    <property type="match status" value="1"/>
</dbReference>
<evidence type="ECO:0000256" key="4">
    <source>
        <dbReference type="ARBA" id="ARBA00023069"/>
    </source>
</evidence>
<dbReference type="PANTHER" id="PTHR46500">
    <property type="entry name" value="CILIA- AND FLAGELLA-ASSOCIATED PROTEIN 221"/>
    <property type="match status" value="1"/>
</dbReference>
<feature type="region of interest" description="Disordered" evidence="7">
    <location>
        <begin position="402"/>
        <end position="429"/>
    </location>
</feature>
<comment type="caution">
    <text evidence="9">The sequence shown here is derived from an EMBL/GenBank/DDBJ whole genome shotgun (WGS) entry which is preliminary data.</text>
</comment>
<evidence type="ECO:0000256" key="3">
    <source>
        <dbReference type="ARBA" id="ARBA00022490"/>
    </source>
</evidence>
<dbReference type="AlphaFoldDB" id="A0A9W7B149"/>
<sequence>MPARPESSGSPPQNPLSEFQLTQTIDNHRASSLEKRRFNKLGRVQFFESRPSVVHFGGYDLEDVNTQVLRITNSGAVPKRIHIIPPTTPHFKLRYNKLGVVAPGMSQDVYVDFFPDEYRYYYDCVRVNCEGLTEHNIDDENNLLIPIHSYPIANDVIFPSLIDFGNCFVSEEVTREYTIECKVPIEFEYELTFVKQDANFKVSPLRGKIPANGKAKIEVTFTPGLYGTFDCEMQVNVSQFNFKPFICRIIGSSSPGKHRERQLDESAANLARDLGPGLGAPLAISSALGHTYGNTGNRAVRQVKESQLLETYDRGIPAAAPIGKGSGAVNDAGAEWYTENMRKVRLPRREDPGPAPPLPETTVEGLRFPGEMKGPYELNYVLTQTPGKLKPKDLKEAIRKQREFRETQKREQEEARARTAGGGKVGDRATSGQFSVGAILAAEFNDVDTRQIKEMAFLQDIQELDKEEKEREFKSSVVFIGEPLMTDNHVKSITEGRQEASENQLFDQRQQERMRSDDAFLSPYEVPAKYDRAVTEVNSTEILLKIHNPTFDVYKNDLWRKRKKQLQRLVFLVGQWITRRRVDRRLKAMMAKIEGLDKTEVAELVELDFQQSQSAAGEVVKKKTQAEIEKEKNEKETEEVKRKKALEEPFRVDEDAMVKATVPMYQEDASIERMPVEIKDKALGFLDLGLNTLKIGVEAVEHGYKEAEFPMVDLYLPEEETRELRMGAFEECNVRLERDVGNAWTEEGLNLKGAKEEVKSPRGGEGVAEGEGDKGAAFLDGLLKQSGDLEASVCMPESMKTFEVPKGLNLLRHDNSVRIYAPVNRILQETDDAWNVRPKFIPRVVPESIGKTYAERVGSSTLHAHRNIKTISSTWRPRRERRQTSLAALAVNTRQGLWECKDLPLIQKKAVEEDAMSDSESEGEEGEIFIPTVEGAKTFFSKKKEAVAGEGGEGSEVTSGGQQVMRDRKMLELARKQRERRCMLASQHADRMKAINDKLLNVRHLLFLQTPFHRLDVQFPLLGDKGKGTGPEAEEQVGEVE</sequence>
<feature type="coiled-coil region" evidence="6">
    <location>
        <begin position="621"/>
        <end position="648"/>
    </location>
</feature>